<keyword evidence="2" id="KW-1185">Reference proteome</keyword>
<dbReference type="EMBL" id="VOSK01000556">
    <property type="protein sequence ID" value="MPR31147.1"/>
    <property type="molecule type" value="Genomic_DNA"/>
</dbReference>
<organism evidence="1 2">
    <name type="scientific">Microvirga tunisiensis</name>
    <dbReference type="NCBI Taxonomy" id="2108360"/>
    <lineage>
        <taxon>Bacteria</taxon>
        <taxon>Pseudomonadati</taxon>
        <taxon>Pseudomonadota</taxon>
        <taxon>Alphaproteobacteria</taxon>
        <taxon>Hyphomicrobiales</taxon>
        <taxon>Methylobacteriaceae</taxon>
        <taxon>Microvirga</taxon>
    </lineage>
</organism>
<accession>A0A5N7MVZ5</accession>
<protein>
    <submittedName>
        <fullName evidence="1">Uncharacterized protein</fullName>
    </submittedName>
</protein>
<proteinExistence type="predicted"/>
<dbReference type="Proteomes" id="UP000403266">
    <property type="component" value="Unassembled WGS sequence"/>
</dbReference>
<reference evidence="1 2" key="1">
    <citation type="journal article" date="2019" name="Syst. Appl. Microbiol.">
        <title>Microvirga tunisiensis sp. nov., a root nodule symbiotic bacterium isolated from Lupinus micranthus and L. luteus grown in Northern Tunisia.</title>
        <authorList>
            <person name="Msaddak A."/>
            <person name="Rejili M."/>
            <person name="Duran D."/>
            <person name="Mars M."/>
            <person name="Palacios J.M."/>
            <person name="Ruiz-Argueso T."/>
            <person name="Rey L."/>
            <person name="Imperial J."/>
        </authorList>
    </citation>
    <scope>NUCLEOTIDE SEQUENCE [LARGE SCALE GENOMIC DNA]</scope>
    <source>
        <strain evidence="1 2">Lmie10</strain>
    </source>
</reference>
<evidence type="ECO:0000313" key="2">
    <source>
        <dbReference type="Proteomes" id="UP000403266"/>
    </source>
</evidence>
<comment type="caution">
    <text evidence="1">The sequence shown here is derived from an EMBL/GenBank/DDBJ whole genome shotgun (WGS) entry which is preliminary data.</text>
</comment>
<sequence>MVMGSSALAQSHPLTLRMVCSQARELVAAEGAIVLNTGPTTYDRYVGGNGQCALGETLDPVWVPTADTPQCPIGYRCRQRARPSGG</sequence>
<dbReference type="AlphaFoldDB" id="A0A5N7MVZ5"/>
<evidence type="ECO:0000313" key="1">
    <source>
        <dbReference type="EMBL" id="MPR31147.1"/>
    </source>
</evidence>
<name>A0A5N7MVZ5_9HYPH</name>
<gene>
    <name evidence="1" type="ORF">FS320_41160</name>
</gene>